<dbReference type="Pfam" id="PF12969">
    <property type="entry name" value="DUF3857"/>
    <property type="match status" value="1"/>
</dbReference>
<dbReference type="InterPro" id="IPR002931">
    <property type="entry name" value="Transglutaminase-like"/>
</dbReference>
<feature type="region of interest" description="Disordered" evidence="2">
    <location>
        <begin position="21"/>
        <end position="54"/>
    </location>
</feature>
<dbReference type="Gene3D" id="1.25.40.10">
    <property type="entry name" value="Tetratricopeptide repeat domain"/>
    <property type="match status" value="2"/>
</dbReference>
<feature type="compositionally biased region" description="Polar residues" evidence="2">
    <location>
        <begin position="21"/>
        <end position="46"/>
    </location>
</feature>
<feature type="domain" description="Transglutaminase-like" evidence="4">
    <location>
        <begin position="290"/>
        <end position="359"/>
    </location>
</feature>
<organism evidence="6 7">
    <name type="scientific">Edaphobacter modestus</name>
    <dbReference type="NCBI Taxonomy" id="388466"/>
    <lineage>
        <taxon>Bacteria</taxon>
        <taxon>Pseudomonadati</taxon>
        <taxon>Acidobacteriota</taxon>
        <taxon>Terriglobia</taxon>
        <taxon>Terriglobales</taxon>
        <taxon>Acidobacteriaceae</taxon>
        <taxon>Edaphobacter</taxon>
    </lineage>
</organism>
<evidence type="ECO:0000313" key="6">
    <source>
        <dbReference type="EMBL" id="RZU41879.1"/>
    </source>
</evidence>
<protein>
    <submittedName>
        <fullName evidence="6">Tetratricopeptide repeat protein</fullName>
    </submittedName>
</protein>
<feature type="domain" description="DUF3857" evidence="5">
    <location>
        <begin position="79"/>
        <end position="235"/>
    </location>
</feature>
<accession>A0A4Q7YXQ6</accession>
<feature type="repeat" description="TPR" evidence="1">
    <location>
        <begin position="696"/>
        <end position="729"/>
    </location>
</feature>
<proteinExistence type="predicted"/>
<dbReference type="RefSeq" id="WP_130419720.1">
    <property type="nucleotide sequence ID" value="NZ_SHKW01000001.1"/>
</dbReference>
<feature type="chain" id="PRO_5020403280" evidence="3">
    <location>
        <begin position="22"/>
        <end position="1079"/>
    </location>
</feature>
<comment type="caution">
    <text evidence="6">The sequence shown here is derived from an EMBL/GenBank/DDBJ whole genome shotgun (WGS) entry which is preliminary data.</text>
</comment>
<dbReference type="Proteomes" id="UP000292958">
    <property type="component" value="Unassembled WGS sequence"/>
</dbReference>
<dbReference type="PROSITE" id="PS50005">
    <property type="entry name" value="TPR"/>
    <property type="match status" value="1"/>
</dbReference>
<reference evidence="6 7" key="1">
    <citation type="submission" date="2019-02" db="EMBL/GenBank/DDBJ databases">
        <title>Genomic Encyclopedia of Archaeal and Bacterial Type Strains, Phase II (KMG-II): from individual species to whole genera.</title>
        <authorList>
            <person name="Goeker M."/>
        </authorList>
    </citation>
    <scope>NUCLEOTIDE SEQUENCE [LARGE SCALE GENOMIC DNA]</scope>
    <source>
        <strain evidence="6 7">DSM 18101</strain>
    </source>
</reference>
<evidence type="ECO:0000256" key="3">
    <source>
        <dbReference type="SAM" id="SignalP"/>
    </source>
</evidence>
<dbReference type="SUPFAM" id="SSF48452">
    <property type="entry name" value="TPR-like"/>
    <property type="match status" value="1"/>
</dbReference>
<evidence type="ECO:0000259" key="4">
    <source>
        <dbReference type="Pfam" id="PF01841"/>
    </source>
</evidence>
<dbReference type="InterPro" id="IPR024618">
    <property type="entry name" value="DUF3857"/>
</dbReference>
<dbReference type="Gene3D" id="3.10.620.30">
    <property type="match status" value="1"/>
</dbReference>
<keyword evidence="1" id="KW-0802">TPR repeat</keyword>
<dbReference type="Gene3D" id="2.60.40.3140">
    <property type="match status" value="1"/>
</dbReference>
<feature type="signal peptide" evidence="3">
    <location>
        <begin position="1"/>
        <end position="21"/>
    </location>
</feature>
<evidence type="ECO:0000259" key="5">
    <source>
        <dbReference type="Pfam" id="PF12969"/>
    </source>
</evidence>
<dbReference type="AlphaFoldDB" id="A0A4Q7YXQ6"/>
<evidence type="ECO:0000313" key="7">
    <source>
        <dbReference type="Proteomes" id="UP000292958"/>
    </source>
</evidence>
<keyword evidence="3" id="KW-0732">Signal</keyword>
<dbReference type="Pfam" id="PF01841">
    <property type="entry name" value="Transglut_core"/>
    <property type="match status" value="1"/>
</dbReference>
<dbReference type="InterPro" id="IPR038765">
    <property type="entry name" value="Papain-like_cys_pep_sf"/>
</dbReference>
<dbReference type="Gene3D" id="2.60.120.1130">
    <property type="match status" value="1"/>
</dbReference>
<evidence type="ECO:0000256" key="2">
    <source>
        <dbReference type="SAM" id="MobiDB-lite"/>
    </source>
</evidence>
<dbReference type="OrthoDB" id="103430at2"/>
<gene>
    <name evidence="6" type="ORF">BDD14_3416</name>
</gene>
<dbReference type="InterPro" id="IPR019734">
    <property type="entry name" value="TPR_rpt"/>
</dbReference>
<evidence type="ECO:0000256" key="1">
    <source>
        <dbReference type="PROSITE-ProRule" id="PRU00339"/>
    </source>
</evidence>
<dbReference type="SUPFAM" id="SSF54001">
    <property type="entry name" value="Cysteine proteinases"/>
    <property type="match status" value="1"/>
</dbReference>
<keyword evidence="7" id="KW-1185">Reference proteome</keyword>
<sequence>MRLTAALFAFALVMPTISSMGQDAGGSSATPQNEAHLNPQDVSRPSNPKPDYSAESLVVERMDTIYRYGENGIGSREISAINLVQSDATARQYGVLTIPFTGNSQRVEVDYVRVRKPDGSLVETPAADAQEMPQEVTRQAPFYSDLKEKQIPVRNLQVGDRLEYKVRILDTKAEVPGEFWGQETFGSSAVILNQSVELRVPKATYVKVWSPEHPATRTETADEVVYRWTGSHLEPTVGKDGKAVQREIDPKGELPTMAWTTFKSWEAVGAWYRELEADRIRPNETIRAKVSELTAGKPSEAEKAQALYSFVATQIRYIGVAFGVWRYQPHPASEVLRNQYGDCKDKHTLLAAMLSSAGLHPQAALIGAGIRMNEEVPSPAAFNHMITFLPTAGTPIWLDSTSELAPYRMLVSPIRDKQALVVPAMGTARMERTPVGLPFQSFSKFTAKGTLTKDGTMKAQIELTERGDDELMMRTLLRQVPRGQWNELIQRLSQGLGFGGTTSSPDASRPDLTADPVKLTYSYEREKTGDWDNHRIVPLFPVVFLSSVDDKNPPKKVPIQLGEPRVETSVSIIQLPDGWGVELPAAVHQKSSFAAFDKTYKIEGETLTTERRIEVLQREIPAADWKSYKKWFDATLGDGESFIQLIGTPQNKSSTAQGSDDAAKLVHEAYEQVQRGELNSAEATLDKAKKINEKQQSLWSTYGYINFQRHNWANAIEAYKKDIALNPDTLWVYNAMAQAQMNTAHFDDAIKTLRALNRQNGATDDDRKLFAAVLTFRGQYDEALPIVESLAVKSPEDLRLQIEFGGVQLRSGQTAAGEKTIASALAKTSDPSLLNNGADELANAGIDLELAEKSARKAVDALTADSKEWRLDATEEDAKKVQGKQALLIAAWDTLGWTLYREGRLDESQSYLQASWNNSQSAEVGLHWGELAEKRGQKQEALHRYTLAFATTRDAMPEGAPTKGPDLISTELRKRIDILKKHGLTNSVNMQGELTKQRAIHVGSRAGQNLTLEYSFLIEKGRVTLVSRSASGQSSADEDAMVKRANLVGWIPQDSDAHLLRKGFLNCHSGTCELIVYPM</sequence>
<dbReference type="InterPro" id="IPR011990">
    <property type="entry name" value="TPR-like_helical_dom_sf"/>
</dbReference>
<dbReference type="EMBL" id="SHKW01000001">
    <property type="protein sequence ID" value="RZU41879.1"/>
    <property type="molecule type" value="Genomic_DNA"/>
</dbReference>
<name>A0A4Q7YXQ6_9BACT</name>